<comment type="subcellular location">
    <subcellularLocation>
        <location evidence="1">Membrane</location>
        <topology evidence="1">Multi-pass membrane protein</topology>
    </subcellularLocation>
</comment>
<dbReference type="GO" id="GO:0009247">
    <property type="term" value="P:glycolipid biosynthetic process"/>
    <property type="evidence" value="ECO:0007669"/>
    <property type="project" value="TreeGrafter"/>
</dbReference>
<evidence type="ECO:0000256" key="5">
    <source>
        <dbReference type="ARBA" id="ARBA00023136"/>
    </source>
</evidence>
<evidence type="ECO:0000313" key="7">
    <source>
        <dbReference type="EMBL" id="AKF10327.1"/>
    </source>
</evidence>
<keyword evidence="7" id="KW-0808">Transferase</keyword>
<feature type="transmembrane region" description="Helical" evidence="6">
    <location>
        <begin position="275"/>
        <end position="293"/>
    </location>
</feature>
<protein>
    <submittedName>
        <fullName evidence="7">UbiA prenyltransferase</fullName>
    </submittedName>
</protein>
<dbReference type="RefSeq" id="WP_053237301.1">
    <property type="nucleotide sequence ID" value="NZ_CP011125.1"/>
</dbReference>
<evidence type="ECO:0000256" key="6">
    <source>
        <dbReference type="SAM" id="Phobius"/>
    </source>
</evidence>
<sequence length="294" mass="31570">MLIGLLRTMRPHQWVKNLVVLAPLVFARELFDVPALLRALAGFALFCVLAGAVYVLNDLVDVEADREHPKKKHRPIASGRVTEAQAKGALVVLATIAVVGGLALGGAFLAAALGYLALNLAYSFKLKKIAYLDVLCIAGGFELRVLGGSFAAQVPPSWYLLIVMFLAATFLGLGKRAHELAAMEEHAGGKASKTRAALGSYDLRVLMPLLYVMGVATLVTYVVYTLDPDTIAAFGTRWLAVSVVFTTIGVGRFLHLVRRKADADSPTDAMLKDPPFLASVGAWALCVLLVLYFT</sequence>
<evidence type="ECO:0000313" key="8">
    <source>
        <dbReference type="Proteomes" id="UP000034883"/>
    </source>
</evidence>
<evidence type="ECO:0000256" key="3">
    <source>
        <dbReference type="ARBA" id="ARBA00022692"/>
    </source>
</evidence>
<keyword evidence="3 6" id="KW-0812">Transmembrane</keyword>
<name>A0A0F6W8V8_9BACT</name>
<dbReference type="KEGG" id="samy:DB32_007476"/>
<feature type="transmembrane region" description="Helical" evidence="6">
    <location>
        <begin position="157"/>
        <end position="174"/>
    </location>
</feature>
<dbReference type="PANTHER" id="PTHR11048">
    <property type="entry name" value="PRENYLTRANSFERASES"/>
    <property type="match status" value="1"/>
</dbReference>
<keyword evidence="2" id="KW-1003">Cell membrane</keyword>
<feature type="transmembrane region" description="Helical" evidence="6">
    <location>
        <begin position="35"/>
        <end position="56"/>
    </location>
</feature>
<keyword evidence="8" id="KW-1185">Reference proteome</keyword>
<feature type="transmembrane region" description="Helical" evidence="6">
    <location>
        <begin position="205"/>
        <end position="224"/>
    </location>
</feature>
<evidence type="ECO:0000256" key="2">
    <source>
        <dbReference type="ARBA" id="ARBA00022475"/>
    </source>
</evidence>
<dbReference type="GO" id="GO:0005886">
    <property type="term" value="C:plasma membrane"/>
    <property type="evidence" value="ECO:0007669"/>
    <property type="project" value="TreeGrafter"/>
</dbReference>
<dbReference type="PANTHER" id="PTHR11048:SF5">
    <property type="entry name" value="DECAPRENYL-PHOSPHATE PHOSPHORIBOSYLTRANSFERASE"/>
    <property type="match status" value="1"/>
</dbReference>
<dbReference type="Proteomes" id="UP000034883">
    <property type="component" value="Chromosome"/>
</dbReference>
<keyword evidence="5 6" id="KW-0472">Membrane</keyword>
<dbReference type="AlphaFoldDB" id="A0A0F6W8V8"/>
<evidence type="ECO:0000256" key="1">
    <source>
        <dbReference type="ARBA" id="ARBA00004141"/>
    </source>
</evidence>
<dbReference type="GO" id="GO:0016765">
    <property type="term" value="F:transferase activity, transferring alkyl or aryl (other than methyl) groups"/>
    <property type="evidence" value="ECO:0007669"/>
    <property type="project" value="InterPro"/>
</dbReference>
<keyword evidence="4 6" id="KW-1133">Transmembrane helix</keyword>
<feature type="transmembrane region" description="Helical" evidence="6">
    <location>
        <begin position="89"/>
        <end position="118"/>
    </location>
</feature>
<gene>
    <name evidence="7" type="ORF">DB32_007476</name>
</gene>
<dbReference type="InterPro" id="IPR039653">
    <property type="entry name" value="Prenyltransferase"/>
</dbReference>
<dbReference type="Pfam" id="PF01040">
    <property type="entry name" value="UbiA"/>
    <property type="match status" value="1"/>
</dbReference>
<accession>A0A0F6W8V8</accession>
<feature type="transmembrane region" description="Helical" evidence="6">
    <location>
        <begin position="236"/>
        <end position="254"/>
    </location>
</feature>
<organism evidence="7 8">
    <name type="scientific">Sandaracinus amylolyticus</name>
    <dbReference type="NCBI Taxonomy" id="927083"/>
    <lineage>
        <taxon>Bacteria</taxon>
        <taxon>Pseudomonadati</taxon>
        <taxon>Myxococcota</taxon>
        <taxon>Polyangia</taxon>
        <taxon>Polyangiales</taxon>
        <taxon>Sandaracinaceae</taxon>
        <taxon>Sandaracinus</taxon>
    </lineage>
</organism>
<dbReference type="STRING" id="927083.DB32_007476"/>
<reference evidence="7 8" key="1">
    <citation type="submission" date="2015-03" db="EMBL/GenBank/DDBJ databases">
        <title>Genome assembly of Sandaracinus amylolyticus DSM 53668.</title>
        <authorList>
            <person name="Sharma G."/>
            <person name="Subramanian S."/>
        </authorList>
    </citation>
    <scope>NUCLEOTIDE SEQUENCE [LARGE SCALE GENOMIC DNA]</scope>
    <source>
        <strain evidence="7 8">DSM 53668</strain>
    </source>
</reference>
<dbReference type="CDD" id="cd13963">
    <property type="entry name" value="PT_UbiA_2"/>
    <property type="match status" value="1"/>
</dbReference>
<proteinExistence type="predicted"/>
<dbReference type="InterPro" id="IPR000537">
    <property type="entry name" value="UbiA_prenyltransferase"/>
</dbReference>
<dbReference type="EMBL" id="CP011125">
    <property type="protein sequence ID" value="AKF10327.1"/>
    <property type="molecule type" value="Genomic_DNA"/>
</dbReference>
<evidence type="ECO:0000256" key="4">
    <source>
        <dbReference type="ARBA" id="ARBA00022989"/>
    </source>
</evidence>
<dbReference type="Gene3D" id="1.10.357.140">
    <property type="entry name" value="UbiA prenyltransferase"/>
    <property type="match status" value="1"/>
</dbReference>
<dbReference type="InterPro" id="IPR044878">
    <property type="entry name" value="UbiA_sf"/>
</dbReference>